<comment type="caution">
    <text evidence="2">The sequence shown here is derived from an EMBL/GenBank/DDBJ whole genome shotgun (WGS) entry which is preliminary data.</text>
</comment>
<organism evidence="2 3">
    <name type="scientific">Planktothrix mougeotii LEGE 06226</name>
    <dbReference type="NCBI Taxonomy" id="1828728"/>
    <lineage>
        <taxon>Bacteria</taxon>
        <taxon>Bacillati</taxon>
        <taxon>Cyanobacteriota</taxon>
        <taxon>Cyanophyceae</taxon>
        <taxon>Oscillatoriophycideae</taxon>
        <taxon>Oscillatoriales</taxon>
        <taxon>Microcoleaceae</taxon>
        <taxon>Planktothrix</taxon>
    </lineage>
</organism>
<evidence type="ECO:0000259" key="1">
    <source>
        <dbReference type="Pfam" id="PF00535"/>
    </source>
</evidence>
<accession>A0ABR9UGV4</accession>
<keyword evidence="3" id="KW-1185">Reference proteome</keyword>
<dbReference type="InterPro" id="IPR001173">
    <property type="entry name" value="Glyco_trans_2-like"/>
</dbReference>
<sequence length="342" mass="39109">MKFSIVITTYNRIMLLKRAIDSALNQTVPCEVVVVDDCSTDGTEEYVQKLSASLKTKEDYRLVYHRNPTNQGHSATMNAGVAVASGEWIKPVDDDDYLATDCIEEMIQAISAYQIQKRQTSTSQVVICSCQAAQVDPKEKELSRTRIIGPGKVFYIPQEDIHYGMLLEQIPFGTPIQVAYRRDAFIQSGGWDSSLDANCDDIDSWIRIAQFGDAIFINKCLAYRTIWPGAYNQQISLEKRLDTNILIKEKIYNLIRRDYKIYLPSLQDIRNYLKLHWSIVALKKAKIVNAFSLSSTSILSPKAWKLLLSSILNRKQHWLKIKQLLMLNKQTKPLIKKIILIE</sequence>
<dbReference type="EMBL" id="JADEWU010000066">
    <property type="protein sequence ID" value="MBE9145702.1"/>
    <property type="molecule type" value="Genomic_DNA"/>
</dbReference>
<feature type="domain" description="Glycosyltransferase 2-like" evidence="1">
    <location>
        <begin position="4"/>
        <end position="186"/>
    </location>
</feature>
<dbReference type="SUPFAM" id="SSF53448">
    <property type="entry name" value="Nucleotide-diphospho-sugar transferases"/>
    <property type="match status" value="1"/>
</dbReference>
<name>A0ABR9UGV4_9CYAN</name>
<evidence type="ECO:0000313" key="3">
    <source>
        <dbReference type="Proteomes" id="UP000640725"/>
    </source>
</evidence>
<dbReference type="InterPro" id="IPR029044">
    <property type="entry name" value="Nucleotide-diphossugar_trans"/>
</dbReference>
<dbReference type="Proteomes" id="UP000640725">
    <property type="component" value="Unassembled WGS sequence"/>
</dbReference>
<dbReference type="RefSeq" id="WP_193871111.1">
    <property type="nucleotide sequence ID" value="NZ_JADEWU010000066.1"/>
</dbReference>
<protein>
    <submittedName>
        <fullName evidence="2">Glycosyltransferase family 2 protein</fullName>
    </submittedName>
</protein>
<dbReference type="Gene3D" id="3.90.550.10">
    <property type="entry name" value="Spore Coat Polysaccharide Biosynthesis Protein SpsA, Chain A"/>
    <property type="match status" value="1"/>
</dbReference>
<gene>
    <name evidence="2" type="ORF">IQ236_21150</name>
</gene>
<dbReference type="PANTHER" id="PTHR43685:SF2">
    <property type="entry name" value="GLYCOSYLTRANSFERASE 2-LIKE DOMAIN-CONTAINING PROTEIN"/>
    <property type="match status" value="1"/>
</dbReference>
<evidence type="ECO:0000313" key="2">
    <source>
        <dbReference type="EMBL" id="MBE9145702.1"/>
    </source>
</evidence>
<dbReference type="InterPro" id="IPR050834">
    <property type="entry name" value="Glycosyltransf_2"/>
</dbReference>
<dbReference type="Pfam" id="PF00535">
    <property type="entry name" value="Glycos_transf_2"/>
    <property type="match status" value="1"/>
</dbReference>
<reference evidence="2 3" key="1">
    <citation type="submission" date="2020-10" db="EMBL/GenBank/DDBJ databases">
        <authorList>
            <person name="Castelo-Branco R."/>
            <person name="Eusebio N."/>
            <person name="Adriana R."/>
            <person name="Vieira A."/>
            <person name="Brugerolle De Fraissinette N."/>
            <person name="Rezende De Castro R."/>
            <person name="Schneider M.P."/>
            <person name="Vasconcelos V."/>
            <person name="Leao P.N."/>
        </authorList>
    </citation>
    <scope>NUCLEOTIDE SEQUENCE [LARGE SCALE GENOMIC DNA]</scope>
    <source>
        <strain evidence="2 3">LEGE 06226</strain>
    </source>
</reference>
<dbReference type="CDD" id="cd00761">
    <property type="entry name" value="Glyco_tranf_GTA_type"/>
    <property type="match status" value="1"/>
</dbReference>
<dbReference type="PANTHER" id="PTHR43685">
    <property type="entry name" value="GLYCOSYLTRANSFERASE"/>
    <property type="match status" value="1"/>
</dbReference>
<proteinExistence type="predicted"/>